<dbReference type="STRING" id="1508404.JMA_07130"/>
<dbReference type="KEGG" id="jeo:JMA_07130"/>
<name>A0A0B5AI04_9BACL</name>
<accession>A0A0B5AI04</accession>
<reference evidence="1 2" key="1">
    <citation type="submission" date="2014-08" db="EMBL/GenBank/DDBJ databases">
        <title>Complete genome of a marine bacteria Jeotgalibacillus malaysiensis.</title>
        <authorList>
            <person name="Yaakop A.S."/>
            <person name="Chan K.-G."/>
            <person name="Goh K.M."/>
        </authorList>
    </citation>
    <scope>NUCLEOTIDE SEQUENCE [LARGE SCALE GENOMIC DNA]</scope>
    <source>
        <strain evidence="1 2">D5</strain>
    </source>
</reference>
<dbReference type="Proteomes" id="UP000031449">
    <property type="component" value="Chromosome"/>
</dbReference>
<sequence length="53" mass="5997">MLIPAGDQPEDKKNVFKDLLLSEGLFLYIQNDFEGAASYDVNPNHPCSAWKQK</sequence>
<dbReference type="EMBL" id="CP009416">
    <property type="protein sequence ID" value="AJD90030.1"/>
    <property type="molecule type" value="Genomic_DNA"/>
</dbReference>
<keyword evidence="2" id="KW-1185">Reference proteome</keyword>
<protein>
    <submittedName>
        <fullName evidence="1">Uncharacterized protein</fullName>
    </submittedName>
</protein>
<dbReference type="BioCyc" id="JESP1508404:G14D9-9930-MONOMER"/>
<evidence type="ECO:0000313" key="1">
    <source>
        <dbReference type="EMBL" id="AJD90030.1"/>
    </source>
</evidence>
<gene>
    <name evidence="1" type="ORF">JMA_07130</name>
</gene>
<proteinExistence type="predicted"/>
<dbReference type="AlphaFoldDB" id="A0A0B5AI04"/>
<evidence type="ECO:0000313" key="2">
    <source>
        <dbReference type="Proteomes" id="UP000031449"/>
    </source>
</evidence>
<organism evidence="1 2">
    <name type="scientific">Jeotgalibacillus malaysiensis</name>
    <dbReference type="NCBI Taxonomy" id="1508404"/>
    <lineage>
        <taxon>Bacteria</taxon>
        <taxon>Bacillati</taxon>
        <taxon>Bacillota</taxon>
        <taxon>Bacilli</taxon>
        <taxon>Bacillales</taxon>
        <taxon>Caryophanaceae</taxon>
        <taxon>Jeotgalibacillus</taxon>
    </lineage>
</organism>
<dbReference type="HOGENOM" id="CLU_3062392_0_0_9"/>